<proteinExistence type="inferred from homology"/>
<feature type="region of interest" description="Disordered" evidence="4">
    <location>
        <begin position="723"/>
        <end position="785"/>
    </location>
</feature>
<dbReference type="GO" id="GO:0005737">
    <property type="term" value="C:cytoplasm"/>
    <property type="evidence" value="ECO:0007669"/>
    <property type="project" value="TreeGrafter"/>
</dbReference>
<dbReference type="InterPro" id="IPR019318">
    <property type="entry name" value="Gua_nucleotide_exch_fac_Ric8"/>
</dbReference>
<dbReference type="PANTHER" id="PTHR12425:SF5">
    <property type="entry name" value="SYNEMBRYN"/>
    <property type="match status" value="1"/>
</dbReference>
<evidence type="ECO:0000256" key="1">
    <source>
        <dbReference type="ARBA" id="ARBA00009049"/>
    </source>
</evidence>
<dbReference type="Pfam" id="PF10165">
    <property type="entry name" value="Ric8"/>
    <property type="match status" value="1"/>
</dbReference>
<feature type="compositionally biased region" description="Low complexity" evidence="4">
    <location>
        <begin position="380"/>
        <end position="400"/>
    </location>
</feature>
<dbReference type="OrthoDB" id="5585685at2759"/>
<feature type="region of interest" description="Disordered" evidence="4">
    <location>
        <begin position="656"/>
        <end position="701"/>
    </location>
</feature>
<dbReference type="Proteomes" id="UP000321518">
    <property type="component" value="Unassembled WGS sequence"/>
</dbReference>
<dbReference type="GO" id="GO:0001965">
    <property type="term" value="F:G-protein alpha-subunit binding"/>
    <property type="evidence" value="ECO:0007669"/>
    <property type="project" value="TreeGrafter"/>
</dbReference>
<dbReference type="PANTHER" id="PTHR12425">
    <property type="entry name" value="SYNEMBRYN"/>
    <property type="match status" value="1"/>
</dbReference>
<dbReference type="GO" id="GO:0007186">
    <property type="term" value="P:G protein-coupled receptor signaling pathway"/>
    <property type="evidence" value="ECO:0007669"/>
    <property type="project" value="TreeGrafter"/>
</dbReference>
<evidence type="ECO:0000256" key="4">
    <source>
        <dbReference type="SAM" id="MobiDB-lite"/>
    </source>
</evidence>
<name>A0A511KBU1_RHOTO</name>
<organism evidence="5 6">
    <name type="scientific">Rhodotorula toruloides</name>
    <name type="common">Yeast</name>
    <name type="synonym">Rhodosporidium toruloides</name>
    <dbReference type="NCBI Taxonomy" id="5286"/>
    <lineage>
        <taxon>Eukaryota</taxon>
        <taxon>Fungi</taxon>
        <taxon>Dikarya</taxon>
        <taxon>Basidiomycota</taxon>
        <taxon>Pucciniomycotina</taxon>
        <taxon>Microbotryomycetes</taxon>
        <taxon>Sporidiobolales</taxon>
        <taxon>Sporidiobolaceae</taxon>
        <taxon>Rhodotorula</taxon>
    </lineage>
</organism>
<evidence type="ECO:0000256" key="2">
    <source>
        <dbReference type="ARBA" id="ARBA00022658"/>
    </source>
</evidence>
<dbReference type="EMBL" id="BJWK01000004">
    <property type="protein sequence ID" value="GEM07848.1"/>
    <property type="molecule type" value="Genomic_DNA"/>
</dbReference>
<evidence type="ECO:0000313" key="5">
    <source>
        <dbReference type="EMBL" id="GEM07848.1"/>
    </source>
</evidence>
<protein>
    <submittedName>
        <fullName evidence="5">Guanine nucleotide exchange factor, Ric8</fullName>
    </submittedName>
</protein>
<comment type="caution">
    <text evidence="5">The sequence shown here is derived from an EMBL/GenBank/DDBJ whole genome shotgun (WGS) entry which is preliminary data.</text>
</comment>
<comment type="similarity">
    <text evidence="1">Belongs to the synembryn family.</text>
</comment>
<sequence length="785" mass="85779">MTASIPPHLLQHAVLARLASSNSPAPPALADFLKLSQDERSRPECSLKLIGLLQALSQGYDPKPEERRKLVGTLLPLASIVLDQPDYTQNPLSIPLCSILKFVGRSPAGTEELARKDGLRLLVRLGGLNRAAALPRSESADVEEDDSDEDEQAKRALEAAENDRLTPAESEALRCLANVLTLHPSARDVFPDIFFEDGERKALKGLVRILACHGAGFLGGRLLFLLTSKASEAVTELVLDGACVETMQQFAARYLTIYRSEKHRPSLATGPPMATCDDILREHLKLAYNLMLQYSRSPATLPEGFEKTGGLGGDGKKRRFWRSREKSGASATGSPELDKEVSGTESSSSPEPAKETDSSHSKSPIAIAKRVSEAVKRSSRTSSPARSPGSSTTTAAASTSKESDSLSLTAAHLFLPLFQPYLSIAVTLPLSPSAPAPSPTTKAVKDPSPLVRAALNTLLNFPVELEELSGWSTSWLQYVPPRVSPEDGIVRKGGGIGSLGERLLEIFQGVCNAYFPADKVPEHPKLVTKHDKEVGSKLEAPCAPDEWLSDGEDAAKVEEVLAPVMLLMRKLSMLGESQFVFRELLFSPNLDRSVPLNRQPTLTGHLIRLLSSVLLPNTAFGVGEFLYNLFDRSPAKLVRAIGYGTASGFLQNRGELIPPPAGDEEVSPADAQQPRRPINPITGAFEPPEDPDLKPMTEDEKEREAERLYTLFDRMAQSGVISAENPVDKARAAGKLEQTKEEREAEVERLRREDEELAREVERDMKEWKERRRKAADQDQDPARV</sequence>
<reference evidence="5 6" key="1">
    <citation type="submission" date="2019-07" db="EMBL/GenBank/DDBJ databases">
        <title>Rhodotorula toruloides NBRC10032 genome sequencing.</title>
        <authorList>
            <person name="Shida Y."/>
            <person name="Takaku H."/>
            <person name="Ogasawara W."/>
            <person name="Mori K."/>
        </authorList>
    </citation>
    <scope>NUCLEOTIDE SEQUENCE [LARGE SCALE GENOMIC DNA]</scope>
    <source>
        <strain evidence="5 6">NBRC10032</strain>
    </source>
</reference>
<keyword evidence="2" id="KW-0344">Guanine-nucleotide releasing factor</keyword>
<keyword evidence="3" id="KW-0143">Chaperone</keyword>
<evidence type="ECO:0000313" key="6">
    <source>
        <dbReference type="Proteomes" id="UP000321518"/>
    </source>
</evidence>
<feature type="compositionally biased region" description="Basic and acidic residues" evidence="4">
    <location>
        <begin position="691"/>
        <end position="701"/>
    </location>
</feature>
<dbReference type="GO" id="GO:0005085">
    <property type="term" value="F:guanyl-nucleotide exchange factor activity"/>
    <property type="evidence" value="ECO:0007669"/>
    <property type="project" value="UniProtKB-KW"/>
</dbReference>
<accession>A0A511KBU1</accession>
<evidence type="ECO:0000256" key="3">
    <source>
        <dbReference type="ARBA" id="ARBA00023186"/>
    </source>
</evidence>
<feature type="compositionally biased region" description="Basic and acidic residues" evidence="4">
    <location>
        <begin position="737"/>
        <end position="785"/>
    </location>
</feature>
<feature type="region of interest" description="Disordered" evidence="4">
    <location>
        <begin position="301"/>
        <end position="402"/>
    </location>
</feature>
<dbReference type="AlphaFoldDB" id="A0A511KBU1"/>
<gene>
    <name evidence="5" type="ORF">Rt10032_c04g1865</name>
</gene>